<dbReference type="NCBIfam" id="TIGR00254">
    <property type="entry name" value="GGDEF"/>
    <property type="match status" value="1"/>
</dbReference>
<dbReference type="InterPro" id="IPR029150">
    <property type="entry name" value="dCache_3"/>
</dbReference>
<dbReference type="SUPFAM" id="SSF55073">
    <property type="entry name" value="Nucleotide cyclase"/>
    <property type="match status" value="1"/>
</dbReference>
<dbReference type="InterPro" id="IPR001633">
    <property type="entry name" value="EAL_dom"/>
</dbReference>
<evidence type="ECO:0000313" key="6">
    <source>
        <dbReference type="Proteomes" id="UP001501337"/>
    </source>
</evidence>
<feature type="domain" description="EAL" evidence="2">
    <location>
        <begin position="523"/>
        <end position="776"/>
    </location>
</feature>
<dbReference type="RefSeq" id="WP_344808106.1">
    <property type="nucleotide sequence ID" value="NZ_BAABBO010000014.1"/>
</dbReference>
<dbReference type="InterPro" id="IPR000160">
    <property type="entry name" value="GGDEF_dom"/>
</dbReference>
<accession>A0ABP7PWW7</accession>
<dbReference type="Gene3D" id="3.20.20.450">
    <property type="entry name" value="EAL domain"/>
    <property type="match status" value="1"/>
</dbReference>
<dbReference type="InterPro" id="IPR003660">
    <property type="entry name" value="HAMP_dom"/>
</dbReference>
<dbReference type="EMBL" id="BAABBO010000014">
    <property type="protein sequence ID" value="GAA3971839.1"/>
    <property type="molecule type" value="Genomic_DNA"/>
</dbReference>
<evidence type="ECO:0000256" key="1">
    <source>
        <dbReference type="SAM" id="Phobius"/>
    </source>
</evidence>
<dbReference type="Gene3D" id="6.10.340.10">
    <property type="match status" value="1"/>
</dbReference>
<evidence type="ECO:0000259" key="4">
    <source>
        <dbReference type="PROSITE" id="PS50887"/>
    </source>
</evidence>
<keyword evidence="1" id="KW-0812">Transmembrane</keyword>
<dbReference type="Pfam" id="PF14827">
    <property type="entry name" value="dCache_3"/>
    <property type="match status" value="1"/>
</dbReference>
<evidence type="ECO:0000259" key="2">
    <source>
        <dbReference type="PROSITE" id="PS50883"/>
    </source>
</evidence>
<dbReference type="SMART" id="SM00304">
    <property type="entry name" value="HAMP"/>
    <property type="match status" value="1"/>
</dbReference>
<sequence>MNSFKTQLLLVFSVLIAAALGATIYSVFTATEQSIVRETREELQTAQRVFSAILEDRSLQLLDRTSILAADFGLKRAIATNELDTAMSALGNHGDRAGAALVALLNPEGEVLAASHTLQGSLAGNIATGNGDAFVRFIVAEGELFQLAFVPVRAPGLLAWVGLGFKLDVALMDSFKSITRADITFLFRRTSVTAGGGLLDSPLSMISTLPDMLLQEGLDDSMTLGLAREALQARLQDKTWFSQSLTFQASNADVTGLVSKSLDARLADFSQLRQQIGTIAVVALILSLLLALFFARSLSKPIESLVARARRIASGDYTKDLKLQAAAEFMQLESALQTMGEAIGERERRIQFQAEHDLLTSLPNRDYISKVIENRKFEAGGVPRFGLALIRLTNLTPLTDVYGQRFADDLLQQFADRARRLLRRGDMIARIDADRFLGYCDQLDHSGVPALTEKILSIVARPFEAEGIEVRVELHVGIVLSPDHGASYDDLLRRAHIALKSAEQARATASVYQIGMDELHLRQIRITSRLQLALHKGGFELNYQPKVDSSAGDCKQVEALLRWRDAEMGQMFPDEFIPLAEHSGDILLITDWVIQEVIRQQLIWLGKGRYITVSINLSAHDLLSKTLVDRLLGQLAHAGLESHCLHFEITESATISDPVAAIAQLERLRDAGFRLSMDDFGTGYSSLSQLKLIPVQEVKIDKSFILKLDEQETDQRLVRSIIDMGHNLGLSIVAEGVENEASSRLLTAWGCEYLQGYWYSKPLPPEALEIWLDDFENKRSGVLS</sequence>
<dbReference type="InterPro" id="IPR029787">
    <property type="entry name" value="Nucleotide_cyclase"/>
</dbReference>
<name>A0ABP7PWW7_9GAMM</name>
<keyword evidence="1" id="KW-1133">Transmembrane helix</keyword>
<reference evidence="6" key="1">
    <citation type="journal article" date="2019" name="Int. J. Syst. Evol. Microbiol.">
        <title>The Global Catalogue of Microorganisms (GCM) 10K type strain sequencing project: providing services to taxonomists for standard genome sequencing and annotation.</title>
        <authorList>
            <consortium name="The Broad Institute Genomics Platform"/>
            <consortium name="The Broad Institute Genome Sequencing Center for Infectious Disease"/>
            <person name="Wu L."/>
            <person name="Ma J."/>
        </authorList>
    </citation>
    <scope>NUCLEOTIDE SEQUENCE [LARGE SCALE GENOMIC DNA]</scope>
    <source>
        <strain evidence="6">JCM 17555</strain>
    </source>
</reference>
<dbReference type="Pfam" id="PF00990">
    <property type="entry name" value="GGDEF"/>
    <property type="match status" value="1"/>
</dbReference>
<keyword evidence="6" id="KW-1185">Reference proteome</keyword>
<dbReference type="Gene3D" id="3.30.70.270">
    <property type="match status" value="1"/>
</dbReference>
<dbReference type="PROSITE" id="PS50887">
    <property type="entry name" value="GGDEF"/>
    <property type="match status" value="1"/>
</dbReference>
<dbReference type="PANTHER" id="PTHR33121">
    <property type="entry name" value="CYCLIC DI-GMP PHOSPHODIESTERASE PDEF"/>
    <property type="match status" value="1"/>
</dbReference>
<dbReference type="PROSITE" id="PS50885">
    <property type="entry name" value="HAMP"/>
    <property type="match status" value="1"/>
</dbReference>
<dbReference type="CDD" id="cd06225">
    <property type="entry name" value="HAMP"/>
    <property type="match status" value="1"/>
</dbReference>
<gene>
    <name evidence="5" type="ORF">GCM10022278_31510</name>
</gene>
<protein>
    <submittedName>
        <fullName evidence="5">Bifunctional diguanylate cyclase/phosphodiesterase</fullName>
    </submittedName>
</protein>
<proteinExistence type="predicted"/>
<feature type="domain" description="GGDEF" evidence="4">
    <location>
        <begin position="383"/>
        <end position="514"/>
    </location>
</feature>
<feature type="transmembrane region" description="Helical" evidence="1">
    <location>
        <begin position="276"/>
        <end position="295"/>
    </location>
</feature>
<comment type="caution">
    <text evidence="5">The sequence shown here is derived from an EMBL/GenBank/DDBJ whole genome shotgun (WGS) entry which is preliminary data.</text>
</comment>
<evidence type="ECO:0000259" key="3">
    <source>
        <dbReference type="PROSITE" id="PS50885"/>
    </source>
</evidence>
<dbReference type="CDD" id="cd01949">
    <property type="entry name" value="GGDEF"/>
    <property type="match status" value="1"/>
</dbReference>
<evidence type="ECO:0000313" key="5">
    <source>
        <dbReference type="EMBL" id="GAA3971839.1"/>
    </source>
</evidence>
<feature type="domain" description="HAMP" evidence="3">
    <location>
        <begin position="296"/>
        <end position="348"/>
    </location>
</feature>
<dbReference type="Proteomes" id="UP001501337">
    <property type="component" value="Unassembled WGS sequence"/>
</dbReference>
<organism evidence="5 6">
    <name type="scientific">Allohahella marinimesophila</name>
    <dbReference type="NCBI Taxonomy" id="1054972"/>
    <lineage>
        <taxon>Bacteria</taxon>
        <taxon>Pseudomonadati</taxon>
        <taxon>Pseudomonadota</taxon>
        <taxon>Gammaproteobacteria</taxon>
        <taxon>Oceanospirillales</taxon>
        <taxon>Hahellaceae</taxon>
        <taxon>Allohahella</taxon>
    </lineage>
</organism>
<dbReference type="SMART" id="SM00052">
    <property type="entry name" value="EAL"/>
    <property type="match status" value="1"/>
</dbReference>
<dbReference type="InterPro" id="IPR035919">
    <property type="entry name" value="EAL_sf"/>
</dbReference>
<dbReference type="CDD" id="cd01948">
    <property type="entry name" value="EAL"/>
    <property type="match status" value="1"/>
</dbReference>
<dbReference type="PROSITE" id="PS50883">
    <property type="entry name" value="EAL"/>
    <property type="match status" value="1"/>
</dbReference>
<dbReference type="InterPro" id="IPR043128">
    <property type="entry name" value="Rev_trsase/Diguanyl_cyclase"/>
</dbReference>
<dbReference type="SUPFAM" id="SSF141868">
    <property type="entry name" value="EAL domain-like"/>
    <property type="match status" value="1"/>
</dbReference>
<dbReference type="PANTHER" id="PTHR33121:SF19">
    <property type="entry name" value="CYCLIC DI-GMP PHOSPHODIESTERASE PA2567"/>
    <property type="match status" value="1"/>
</dbReference>
<dbReference type="Pfam" id="PF00563">
    <property type="entry name" value="EAL"/>
    <property type="match status" value="1"/>
</dbReference>
<dbReference type="Pfam" id="PF00672">
    <property type="entry name" value="HAMP"/>
    <property type="match status" value="1"/>
</dbReference>
<keyword evidence="1" id="KW-0472">Membrane</keyword>
<dbReference type="InterPro" id="IPR050706">
    <property type="entry name" value="Cyclic-di-GMP_PDE-like"/>
</dbReference>
<dbReference type="SMART" id="SM00267">
    <property type="entry name" value="GGDEF"/>
    <property type="match status" value="1"/>
</dbReference>